<dbReference type="EMBL" id="MH727564">
    <property type="protein sequence ID" value="AYB70862.1"/>
    <property type="molecule type" value="Genomic_DNA"/>
</dbReference>
<accession>A0A385UGI0</accession>
<dbReference type="KEGG" id="vg:55611385"/>
<name>A0A385UGI0_9CAUD</name>
<protein>
    <submittedName>
        <fullName evidence="2">Uncharacterized protein</fullName>
    </submittedName>
</protein>
<feature type="region of interest" description="Disordered" evidence="1">
    <location>
        <begin position="1"/>
        <end position="20"/>
    </location>
</feature>
<evidence type="ECO:0000256" key="1">
    <source>
        <dbReference type="SAM" id="MobiDB-lite"/>
    </source>
</evidence>
<organism evidence="2 3">
    <name type="scientific">Streptomyces phage Yaboi</name>
    <dbReference type="NCBI Taxonomy" id="2301621"/>
    <lineage>
        <taxon>Viruses</taxon>
        <taxon>Duplodnaviria</taxon>
        <taxon>Heunggongvirae</taxon>
        <taxon>Uroviricota</taxon>
        <taxon>Caudoviricetes</taxon>
        <taxon>Stanwilliamsviridae</taxon>
        <taxon>Boydwoodruffvirinae</taxon>
        <taxon>Karimacvirus</taxon>
        <taxon>Karimacvirus yaboi</taxon>
        <taxon>Streptomyces virus Yaboi</taxon>
    </lineage>
</organism>
<sequence>MTKNLCRHLETKKSAQRVAN</sequence>
<dbReference type="Proteomes" id="UP000271820">
    <property type="component" value="Segment"/>
</dbReference>
<gene>
    <name evidence="2" type="primary">23</name>
    <name evidence="2" type="ORF">SEA_YABOI_23</name>
</gene>
<keyword evidence="3" id="KW-1185">Reference proteome</keyword>
<reference evidence="2 3" key="1">
    <citation type="submission" date="2018-08" db="EMBL/GenBank/DDBJ databases">
        <authorList>
            <person name="Hogarty M.P."/>
            <person name="Sinkre R.A."/>
            <person name="Rubiano R."/>
            <person name="Harback M.R."/>
            <person name="Shaffer C.D."/>
            <person name="Weston-Hafer K.A."/>
            <person name="Russell D.A."/>
            <person name="Pope W.H."/>
            <person name="Jacobs-Sera D."/>
            <person name="Hendrix R.W."/>
            <person name="Hatfull G.F."/>
        </authorList>
    </citation>
    <scope>NUCLEOTIDE SEQUENCE [LARGE SCALE GENOMIC DNA]</scope>
</reference>
<dbReference type="RefSeq" id="YP_009841160.1">
    <property type="nucleotide sequence ID" value="NC_048730.1"/>
</dbReference>
<evidence type="ECO:0000313" key="2">
    <source>
        <dbReference type="EMBL" id="AYB70862.1"/>
    </source>
</evidence>
<dbReference type="GeneID" id="55611385"/>
<evidence type="ECO:0000313" key="3">
    <source>
        <dbReference type="Proteomes" id="UP000271820"/>
    </source>
</evidence>
<proteinExistence type="predicted"/>